<dbReference type="EMBL" id="JAAAHY010001897">
    <property type="protein sequence ID" value="KAF9946214.1"/>
    <property type="molecule type" value="Genomic_DNA"/>
</dbReference>
<keyword evidence="3" id="KW-0812">Transmembrane</keyword>
<feature type="transmembrane region" description="Helical" evidence="3">
    <location>
        <begin position="93"/>
        <end position="111"/>
    </location>
</feature>
<dbReference type="PANTHER" id="PTHR46225:SF19">
    <property type="entry name" value="RING-TYPE DOMAIN-CONTAINING PROTEIN"/>
    <property type="match status" value="1"/>
</dbReference>
<evidence type="ECO:0000259" key="4">
    <source>
        <dbReference type="PROSITE" id="PS50089"/>
    </source>
</evidence>
<organism evidence="5 6">
    <name type="scientific">Mortierella alpina</name>
    <name type="common">Oleaginous fungus</name>
    <name type="synonym">Mortierella renispora</name>
    <dbReference type="NCBI Taxonomy" id="64518"/>
    <lineage>
        <taxon>Eukaryota</taxon>
        <taxon>Fungi</taxon>
        <taxon>Fungi incertae sedis</taxon>
        <taxon>Mucoromycota</taxon>
        <taxon>Mortierellomycotina</taxon>
        <taxon>Mortierellomycetes</taxon>
        <taxon>Mortierellales</taxon>
        <taxon>Mortierellaceae</taxon>
        <taxon>Mortierella</taxon>
    </lineage>
</organism>
<dbReference type="PROSITE" id="PS50089">
    <property type="entry name" value="ZF_RING_2"/>
    <property type="match status" value="1"/>
</dbReference>
<accession>A0A9P6ISL6</accession>
<evidence type="ECO:0000313" key="5">
    <source>
        <dbReference type="EMBL" id="KAF9946214.1"/>
    </source>
</evidence>
<dbReference type="Proteomes" id="UP000738359">
    <property type="component" value="Unassembled WGS sequence"/>
</dbReference>
<dbReference type="CDD" id="cd16454">
    <property type="entry name" value="RING-H2_PA-TM-RING"/>
    <property type="match status" value="1"/>
</dbReference>
<evidence type="ECO:0000256" key="1">
    <source>
        <dbReference type="PROSITE-ProRule" id="PRU00175"/>
    </source>
</evidence>
<evidence type="ECO:0000256" key="3">
    <source>
        <dbReference type="SAM" id="Phobius"/>
    </source>
</evidence>
<feature type="domain" description="RING-type" evidence="4">
    <location>
        <begin position="313"/>
        <end position="354"/>
    </location>
</feature>
<dbReference type="Gene3D" id="3.30.40.10">
    <property type="entry name" value="Zinc/RING finger domain, C3HC4 (zinc finger)"/>
    <property type="match status" value="1"/>
</dbReference>
<keyword evidence="3" id="KW-0472">Membrane</keyword>
<keyword evidence="3" id="KW-1133">Transmembrane helix</keyword>
<dbReference type="OrthoDB" id="8062037at2759"/>
<feature type="transmembrane region" description="Helical" evidence="3">
    <location>
        <begin position="123"/>
        <end position="156"/>
    </location>
</feature>
<protein>
    <recommendedName>
        <fullName evidence="4">RING-type domain-containing protein</fullName>
    </recommendedName>
</protein>
<feature type="compositionally biased region" description="Low complexity" evidence="2">
    <location>
        <begin position="369"/>
        <end position="385"/>
    </location>
</feature>
<keyword evidence="1" id="KW-0863">Zinc-finger</keyword>
<sequence length="402" mass="43500">MIARIRSRWENVPRNSRIVLCLTGIMTIAKVAATIAVLIVDKDADCMFLKVLLILYASRSAIGLPFIVYTHLHPRVQGAPLTTYDILLERQRTLMEIAGTCLFFLSNYFLFTQPACRQEAPALFYMTIVYVVLGYIVILVPILLCLAVILCLPLVLRVMRALDLGPVVGVKGATEEMIAAIPIVKYRKPAIVEQGGDGTVPSTTINVDVQSSVDPSLTGGAGIGHIQTTTSPTTGAAATAVVPTPTSRSSGPPISNSSSSSVPASRPKRSFFGLFQRSKKGALSGSEKSADKPSTQTAPVEYLTLEDAQDAVCAICLCDYEDEEELRKMKCSHYFHKDCVDEWLRLHRNCPLCKRDIEELSGLREGATSSSASSSSPRAVSAPERSILAPLVRTLSSPTRPA</sequence>
<keyword evidence="1" id="KW-0479">Metal-binding</keyword>
<keyword evidence="6" id="KW-1185">Reference proteome</keyword>
<feature type="compositionally biased region" description="Low complexity" evidence="2">
    <location>
        <begin position="228"/>
        <end position="265"/>
    </location>
</feature>
<proteinExistence type="predicted"/>
<dbReference type="GO" id="GO:0008270">
    <property type="term" value="F:zinc ion binding"/>
    <property type="evidence" value="ECO:0007669"/>
    <property type="project" value="UniProtKB-KW"/>
</dbReference>
<evidence type="ECO:0000256" key="2">
    <source>
        <dbReference type="SAM" id="MobiDB-lite"/>
    </source>
</evidence>
<feature type="region of interest" description="Disordered" evidence="2">
    <location>
        <begin position="364"/>
        <end position="385"/>
    </location>
</feature>
<feature type="region of interest" description="Disordered" evidence="2">
    <location>
        <begin position="221"/>
        <end position="267"/>
    </location>
</feature>
<reference evidence="5" key="1">
    <citation type="journal article" date="2020" name="Fungal Divers.">
        <title>Resolving the Mortierellaceae phylogeny through synthesis of multi-gene phylogenetics and phylogenomics.</title>
        <authorList>
            <person name="Vandepol N."/>
            <person name="Liber J."/>
            <person name="Desiro A."/>
            <person name="Na H."/>
            <person name="Kennedy M."/>
            <person name="Barry K."/>
            <person name="Grigoriev I.V."/>
            <person name="Miller A.N."/>
            <person name="O'Donnell K."/>
            <person name="Stajich J.E."/>
            <person name="Bonito G."/>
        </authorList>
    </citation>
    <scope>NUCLEOTIDE SEQUENCE</scope>
    <source>
        <strain evidence="5">CK1249</strain>
    </source>
</reference>
<feature type="transmembrane region" description="Helical" evidence="3">
    <location>
        <begin position="20"/>
        <end position="40"/>
    </location>
</feature>
<dbReference type="AlphaFoldDB" id="A0A9P6ISL6"/>
<dbReference type="PANTHER" id="PTHR46225">
    <property type="entry name" value="C3H4 TYPE ZINC FINGER PROTEIN"/>
    <property type="match status" value="1"/>
</dbReference>
<gene>
    <name evidence="5" type="ORF">BGZ70_003331</name>
</gene>
<dbReference type="Pfam" id="PF13639">
    <property type="entry name" value="zf-RING_2"/>
    <property type="match status" value="1"/>
</dbReference>
<evidence type="ECO:0000313" key="6">
    <source>
        <dbReference type="Proteomes" id="UP000738359"/>
    </source>
</evidence>
<keyword evidence="1" id="KW-0862">Zinc</keyword>
<name>A0A9P6ISL6_MORAP</name>
<dbReference type="SUPFAM" id="SSF57850">
    <property type="entry name" value="RING/U-box"/>
    <property type="match status" value="1"/>
</dbReference>
<dbReference type="InterPro" id="IPR001841">
    <property type="entry name" value="Znf_RING"/>
</dbReference>
<feature type="transmembrane region" description="Helical" evidence="3">
    <location>
        <begin position="52"/>
        <end position="72"/>
    </location>
</feature>
<dbReference type="SMART" id="SM00184">
    <property type="entry name" value="RING"/>
    <property type="match status" value="1"/>
</dbReference>
<comment type="caution">
    <text evidence="5">The sequence shown here is derived from an EMBL/GenBank/DDBJ whole genome shotgun (WGS) entry which is preliminary data.</text>
</comment>
<dbReference type="InterPro" id="IPR013083">
    <property type="entry name" value="Znf_RING/FYVE/PHD"/>
</dbReference>